<dbReference type="PROSITE" id="PS50966">
    <property type="entry name" value="ZF_SWIM"/>
    <property type="match status" value="1"/>
</dbReference>
<dbReference type="SMART" id="SM00575">
    <property type="entry name" value="ZnF_PMZ"/>
    <property type="match status" value="1"/>
</dbReference>
<evidence type="ECO:0000256" key="2">
    <source>
        <dbReference type="ARBA" id="ARBA00022771"/>
    </source>
</evidence>
<keyword evidence="2 4" id="KW-0863">Zinc-finger</keyword>
<dbReference type="AlphaFoldDB" id="A0A9R1WDH3"/>
<evidence type="ECO:0000313" key="6">
    <source>
        <dbReference type="EMBL" id="KAJ0220410.1"/>
    </source>
</evidence>
<dbReference type="GO" id="GO:0008270">
    <property type="term" value="F:zinc ion binding"/>
    <property type="evidence" value="ECO:0007669"/>
    <property type="project" value="UniProtKB-KW"/>
</dbReference>
<keyword evidence="3" id="KW-0862">Zinc</keyword>
<evidence type="ECO:0000259" key="5">
    <source>
        <dbReference type="PROSITE" id="PS50966"/>
    </source>
</evidence>
<organism evidence="6 7">
    <name type="scientific">Lactuca sativa</name>
    <name type="common">Garden lettuce</name>
    <dbReference type="NCBI Taxonomy" id="4236"/>
    <lineage>
        <taxon>Eukaryota</taxon>
        <taxon>Viridiplantae</taxon>
        <taxon>Streptophyta</taxon>
        <taxon>Embryophyta</taxon>
        <taxon>Tracheophyta</taxon>
        <taxon>Spermatophyta</taxon>
        <taxon>Magnoliopsida</taxon>
        <taxon>eudicotyledons</taxon>
        <taxon>Gunneridae</taxon>
        <taxon>Pentapetalae</taxon>
        <taxon>asterids</taxon>
        <taxon>campanulids</taxon>
        <taxon>Asterales</taxon>
        <taxon>Asteraceae</taxon>
        <taxon>Cichorioideae</taxon>
        <taxon>Cichorieae</taxon>
        <taxon>Lactucinae</taxon>
        <taxon>Lactuca</taxon>
    </lineage>
</organism>
<dbReference type="EMBL" id="NBSK02000002">
    <property type="protein sequence ID" value="KAJ0220410.1"/>
    <property type="molecule type" value="Genomic_DNA"/>
</dbReference>
<evidence type="ECO:0000256" key="3">
    <source>
        <dbReference type="ARBA" id="ARBA00022833"/>
    </source>
</evidence>
<dbReference type="Proteomes" id="UP000235145">
    <property type="component" value="Unassembled WGS sequence"/>
</dbReference>
<accession>A0A9R1WDH3</accession>
<dbReference type="Pfam" id="PF04434">
    <property type="entry name" value="SWIM"/>
    <property type="match status" value="1"/>
</dbReference>
<comment type="caution">
    <text evidence="6">The sequence shown here is derived from an EMBL/GenBank/DDBJ whole genome shotgun (WGS) entry which is preliminary data.</text>
</comment>
<dbReference type="PANTHER" id="PTHR31973:SF190">
    <property type="entry name" value="MULE TRANSPOSASE DOMAIN-CONTAINING PROTEIN"/>
    <property type="match status" value="1"/>
</dbReference>
<dbReference type="PANTHER" id="PTHR31973">
    <property type="entry name" value="POLYPROTEIN, PUTATIVE-RELATED"/>
    <property type="match status" value="1"/>
</dbReference>
<evidence type="ECO:0000313" key="7">
    <source>
        <dbReference type="Proteomes" id="UP000235145"/>
    </source>
</evidence>
<name>A0A9R1WDH3_LACSA</name>
<reference evidence="6 7" key="1">
    <citation type="journal article" date="2017" name="Nat. Commun.">
        <title>Genome assembly with in vitro proximity ligation data and whole-genome triplication in lettuce.</title>
        <authorList>
            <person name="Reyes-Chin-Wo S."/>
            <person name="Wang Z."/>
            <person name="Yang X."/>
            <person name="Kozik A."/>
            <person name="Arikit S."/>
            <person name="Song C."/>
            <person name="Xia L."/>
            <person name="Froenicke L."/>
            <person name="Lavelle D.O."/>
            <person name="Truco M.J."/>
            <person name="Xia R."/>
            <person name="Zhu S."/>
            <person name="Xu C."/>
            <person name="Xu H."/>
            <person name="Xu X."/>
            <person name="Cox K."/>
            <person name="Korf I."/>
            <person name="Meyers B.C."/>
            <person name="Michelmore R.W."/>
        </authorList>
    </citation>
    <scope>NUCLEOTIDE SEQUENCE [LARGE SCALE GENOMIC DNA]</scope>
    <source>
        <strain evidence="7">cv. Salinas</strain>
        <tissue evidence="6">Seedlings</tissue>
    </source>
</reference>
<evidence type="ECO:0000256" key="4">
    <source>
        <dbReference type="PROSITE-ProRule" id="PRU00325"/>
    </source>
</evidence>
<dbReference type="InterPro" id="IPR006564">
    <property type="entry name" value="Znf_PMZ"/>
</dbReference>
<sequence>MEMVVGPQLEVGQKYKGKDVVSNKGACPLAVQISRANENQDWLVKTVQDEHKCLQTREIKACASRYSNLRILVKALHEELCKKLELGMSLQKVARAKTMVRRIISGDYQVQYKFLRDYVLELLNTNPGTTVRIDVYLETPYLLPQQLLKEYVCLVALKLGFKVVLIDFIGVDGTYLKGPYPGQVLTIVGLDSNNGIYLVAYVVGIIPAVEKVLFEAYPGNYEKQWKRKDLSDQLWECGRATTVNHFNRAMDELKKINEEAHARECKIPENTWSKSHFSGRAHNDYLFNNLCEVLNSMLDEGRDKPIITYLEYIREYLLKILRVVQKEIDKCEGLVTPTTTIVFDKIKTDAAKYVAKYNRYVVNLNEQSCSCRFWEITDFPCRHVFCAIWDIIENGENTPHVGEWVHLCYRLSTWIDMYFKKIDSLNGHSMWPKSDCSFTLNPPKHKTQVCISIRVGRPNKKRMRGVDEPNNQVGKLTKKYLTVTCSKCHNKGHNSRTCKGHGGNGQVGGG</sequence>
<protein>
    <recommendedName>
        <fullName evidence="5">SWIM-type domain-containing protein</fullName>
    </recommendedName>
</protein>
<gene>
    <name evidence="6" type="ORF">LSAT_V11C200070000</name>
</gene>
<evidence type="ECO:0000256" key="1">
    <source>
        <dbReference type="ARBA" id="ARBA00022723"/>
    </source>
</evidence>
<keyword evidence="1" id="KW-0479">Metal-binding</keyword>
<proteinExistence type="predicted"/>
<dbReference type="InterPro" id="IPR007527">
    <property type="entry name" value="Znf_SWIM"/>
</dbReference>
<feature type="domain" description="SWIM-type" evidence="5">
    <location>
        <begin position="360"/>
        <end position="392"/>
    </location>
</feature>
<keyword evidence="7" id="KW-1185">Reference proteome</keyword>